<evidence type="ECO:0000256" key="1">
    <source>
        <dbReference type="ARBA" id="ARBA00004651"/>
    </source>
</evidence>
<evidence type="ECO:0000313" key="10">
    <source>
        <dbReference type="Proteomes" id="UP001225906"/>
    </source>
</evidence>
<keyword evidence="2" id="KW-1003">Cell membrane</keyword>
<accession>A0ABT9JP57</accession>
<dbReference type="PANTHER" id="PTHR33908:SF11">
    <property type="entry name" value="MEMBRANE PROTEIN"/>
    <property type="match status" value="1"/>
</dbReference>
<evidence type="ECO:0000313" key="9">
    <source>
        <dbReference type="EMBL" id="MDP8566370.1"/>
    </source>
</evidence>
<evidence type="ECO:0000256" key="5">
    <source>
        <dbReference type="ARBA" id="ARBA00022692"/>
    </source>
</evidence>
<keyword evidence="10" id="KW-1185">Reference proteome</keyword>
<feature type="transmembrane region" description="Helical" evidence="8">
    <location>
        <begin position="114"/>
        <end position="133"/>
    </location>
</feature>
<keyword evidence="7 8" id="KW-0472">Membrane</keyword>
<dbReference type="Proteomes" id="UP001225906">
    <property type="component" value="Unassembled WGS sequence"/>
</dbReference>
<protein>
    <recommendedName>
        <fullName evidence="11">Glycosyltransferase RgtA/B/C/D-like domain-containing protein</fullName>
    </recommendedName>
</protein>
<feature type="transmembrane region" description="Helical" evidence="8">
    <location>
        <begin position="482"/>
        <end position="500"/>
    </location>
</feature>
<gene>
    <name evidence="9" type="ORF">Q9291_00785</name>
</gene>
<keyword evidence="4" id="KW-0808">Transferase</keyword>
<evidence type="ECO:0000256" key="4">
    <source>
        <dbReference type="ARBA" id="ARBA00022679"/>
    </source>
</evidence>
<proteinExistence type="predicted"/>
<feature type="transmembrane region" description="Helical" evidence="8">
    <location>
        <begin position="162"/>
        <end position="182"/>
    </location>
</feature>
<comment type="caution">
    <text evidence="9">The sequence shown here is derived from an EMBL/GenBank/DDBJ whole genome shotgun (WGS) entry which is preliminary data.</text>
</comment>
<keyword evidence="3" id="KW-0328">Glycosyltransferase</keyword>
<evidence type="ECO:0000256" key="6">
    <source>
        <dbReference type="ARBA" id="ARBA00022989"/>
    </source>
</evidence>
<evidence type="ECO:0008006" key="11">
    <source>
        <dbReference type="Google" id="ProtNLM"/>
    </source>
</evidence>
<reference evidence="10" key="1">
    <citation type="journal article" date="2019" name="Int. J. Syst. Evol. Microbiol.">
        <title>The Global Catalogue of Microorganisms (GCM) 10K type strain sequencing project: providing services to taxonomists for standard genome sequencing and annotation.</title>
        <authorList>
            <consortium name="The Broad Institute Genomics Platform"/>
            <consortium name="The Broad Institute Genome Sequencing Center for Infectious Disease"/>
            <person name="Wu L."/>
            <person name="Ma J."/>
        </authorList>
    </citation>
    <scope>NUCLEOTIDE SEQUENCE [LARGE SCALE GENOMIC DNA]</scope>
    <source>
        <strain evidence="10">VKM B-3159</strain>
    </source>
</reference>
<dbReference type="PANTHER" id="PTHR33908">
    <property type="entry name" value="MANNOSYLTRANSFERASE YKCB-RELATED"/>
    <property type="match status" value="1"/>
</dbReference>
<comment type="subcellular location">
    <subcellularLocation>
        <location evidence="1">Cell membrane</location>
        <topology evidence="1">Multi-pass membrane protein</topology>
    </subcellularLocation>
</comment>
<evidence type="ECO:0000256" key="7">
    <source>
        <dbReference type="ARBA" id="ARBA00023136"/>
    </source>
</evidence>
<feature type="transmembrane region" description="Helical" evidence="8">
    <location>
        <begin position="139"/>
        <end position="155"/>
    </location>
</feature>
<feature type="transmembrane region" description="Helical" evidence="8">
    <location>
        <begin position="12"/>
        <end position="30"/>
    </location>
</feature>
<evidence type="ECO:0000256" key="2">
    <source>
        <dbReference type="ARBA" id="ARBA00022475"/>
    </source>
</evidence>
<dbReference type="RefSeq" id="WP_306388076.1">
    <property type="nucleotide sequence ID" value="NZ_JAVCAP010000001.1"/>
</dbReference>
<sequence length="513" mass="58086">MAQNKQTTSLSLFFAAIIFILAVITNLKYLDALPPNDDGLDNLGLANGLAHTGTMGKLHTHNGHTVLTISDSREPFPNWLTAKWIQLIPALHINRSLDYNATPRQLILLKWPNLLLWAATVAGCYWLMLALVAPYQGPLVGSLLGLSAAVLYALCSHPVFISTLLTEFHAAFLLVWFSWAWLQCWQKQSYSCAVIAGGLLGLLILTKAAFLYVVVGLALVTLCLQWRWKLPGRQRLQTVLLFGLALMIAFAWMWRNHHWLGAWEIAGRGPNVLLTRAYKSQMTDEEFKGAFYAYAPQSLKHTFKVLTGFRAKDREIGGRLQRFTRFFDSDVECRQRGDEACAIGYYVQANIRYSNIMAEYAKRYPSDARRARVEAEKAAKQLALGMIAVNPWGHLRTTLVFAWRGAWPCNKVDGRWFSHEVKHLQPAWQEWLPFAGLCSGFALALVALFSRNMVLWMLASTSTAVFVFYALASHFIPRYSEMLIPIWVICALWSLVHILLKQRVNRHHGHAID</sequence>
<feature type="transmembrane region" description="Helical" evidence="8">
    <location>
        <begin position="236"/>
        <end position="254"/>
    </location>
</feature>
<keyword evidence="5 8" id="KW-0812">Transmembrane</keyword>
<dbReference type="InterPro" id="IPR050297">
    <property type="entry name" value="LipidA_mod_glycosyltrf_83"/>
</dbReference>
<organism evidence="9 10">
    <name type="scientific">Methylophilus aquaticus</name>
    <dbReference type="NCBI Taxonomy" id="1971610"/>
    <lineage>
        <taxon>Bacteria</taxon>
        <taxon>Pseudomonadati</taxon>
        <taxon>Pseudomonadota</taxon>
        <taxon>Betaproteobacteria</taxon>
        <taxon>Nitrosomonadales</taxon>
        <taxon>Methylophilaceae</taxon>
        <taxon>Methylophilus</taxon>
    </lineage>
</organism>
<evidence type="ECO:0000256" key="3">
    <source>
        <dbReference type="ARBA" id="ARBA00022676"/>
    </source>
</evidence>
<feature type="transmembrane region" description="Helical" evidence="8">
    <location>
        <begin position="456"/>
        <end position="476"/>
    </location>
</feature>
<name>A0ABT9JP57_9PROT</name>
<feature type="transmembrane region" description="Helical" evidence="8">
    <location>
        <begin position="431"/>
        <end position="449"/>
    </location>
</feature>
<dbReference type="EMBL" id="JAVCAP010000001">
    <property type="protein sequence ID" value="MDP8566370.1"/>
    <property type="molecule type" value="Genomic_DNA"/>
</dbReference>
<feature type="transmembrane region" description="Helical" evidence="8">
    <location>
        <begin position="194"/>
        <end position="224"/>
    </location>
</feature>
<keyword evidence="6 8" id="KW-1133">Transmembrane helix</keyword>
<evidence type="ECO:0000256" key="8">
    <source>
        <dbReference type="SAM" id="Phobius"/>
    </source>
</evidence>